<dbReference type="EMBL" id="JABAYA010000011">
    <property type="protein sequence ID" value="KAF7731225.1"/>
    <property type="molecule type" value="Genomic_DNA"/>
</dbReference>
<comment type="caution">
    <text evidence="2">The sequence shown here is derived from an EMBL/GenBank/DDBJ whole genome shotgun (WGS) entry which is preliminary data.</text>
</comment>
<accession>A0A8H7ESW6</accession>
<dbReference type="OrthoDB" id="5366606at2759"/>
<evidence type="ECO:0000313" key="3">
    <source>
        <dbReference type="Proteomes" id="UP000605846"/>
    </source>
</evidence>
<proteinExistence type="predicted"/>
<feature type="region of interest" description="Disordered" evidence="1">
    <location>
        <begin position="35"/>
        <end position="55"/>
    </location>
</feature>
<evidence type="ECO:0000313" key="2">
    <source>
        <dbReference type="EMBL" id="KAF7731225.1"/>
    </source>
</evidence>
<name>A0A8H7ESW6_9FUNG</name>
<organism evidence="2 3">
    <name type="scientific">Apophysomyces ossiformis</name>
    <dbReference type="NCBI Taxonomy" id="679940"/>
    <lineage>
        <taxon>Eukaryota</taxon>
        <taxon>Fungi</taxon>
        <taxon>Fungi incertae sedis</taxon>
        <taxon>Mucoromycota</taxon>
        <taxon>Mucoromycotina</taxon>
        <taxon>Mucoromycetes</taxon>
        <taxon>Mucorales</taxon>
        <taxon>Mucorineae</taxon>
        <taxon>Mucoraceae</taxon>
        <taxon>Apophysomyces</taxon>
    </lineage>
</organism>
<gene>
    <name evidence="2" type="ORF">EC973_000641</name>
</gene>
<reference evidence="2" key="1">
    <citation type="submission" date="2020-01" db="EMBL/GenBank/DDBJ databases">
        <title>Genome Sequencing of Three Apophysomyces-Like Fungal Strains Confirms a Novel Fungal Genus in the Mucoromycota with divergent Burkholderia-like Endosymbiotic Bacteria.</title>
        <authorList>
            <person name="Stajich J.E."/>
            <person name="Macias A.M."/>
            <person name="Carter-House D."/>
            <person name="Lovett B."/>
            <person name="Kasson L.R."/>
            <person name="Berry K."/>
            <person name="Grigoriev I."/>
            <person name="Chang Y."/>
            <person name="Spatafora J."/>
            <person name="Kasson M.T."/>
        </authorList>
    </citation>
    <scope>NUCLEOTIDE SEQUENCE</scope>
    <source>
        <strain evidence="2">NRRL A-21654</strain>
    </source>
</reference>
<dbReference type="Proteomes" id="UP000605846">
    <property type="component" value="Unassembled WGS sequence"/>
</dbReference>
<protein>
    <submittedName>
        <fullName evidence="2">Uncharacterized protein</fullName>
    </submittedName>
</protein>
<evidence type="ECO:0000256" key="1">
    <source>
        <dbReference type="SAM" id="MobiDB-lite"/>
    </source>
</evidence>
<keyword evidence="3" id="KW-1185">Reference proteome</keyword>
<sequence length="147" mass="16203">MATYQVIIREGITGGFVGPTVKQMVEIRGNDTDASIRQSTLKPESKTDYTTMGGSIPSQQVQEVLAKLKEQLQQLPLEEPAGSEDIYGQDISIGYFSEDFQWQNGGPEGCVRGTSSRQATPEQKEIFKSLVETLRGLGQQYAVQLQD</sequence>
<dbReference type="AlphaFoldDB" id="A0A8H7ESW6"/>